<organism evidence="2 3">
    <name type="scientific">Australozyma saopauloensis</name>
    <dbReference type="NCBI Taxonomy" id="291208"/>
    <lineage>
        <taxon>Eukaryota</taxon>
        <taxon>Fungi</taxon>
        <taxon>Dikarya</taxon>
        <taxon>Ascomycota</taxon>
        <taxon>Saccharomycotina</taxon>
        <taxon>Pichiomycetes</taxon>
        <taxon>Metschnikowiaceae</taxon>
        <taxon>Australozyma</taxon>
    </lineage>
</organism>
<dbReference type="AlphaFoldDB" id="A0AAX4H6D6"/>
<dbReference type="KEGG" id="asau:88172471"/>
<dbReference type="InterPro" id="IPR029033">
    <property type="entry name" value="His_PPase_superfam"/>
</dbReference>
<sequence>MAELCFLRHGPRADLSNQQPLKADCEPYDALVSENTVQLVDDVANHIIAAGNFAGIPKKNVYIHFSPYLRCCQSADLLVTAMGSRLAGLVPDTTVKFHLLCDFALSEWIHDRMKNQPPFIDSTEAYQMYTPNIQGLQNKRLVLNFRPTTQLGPWNEPHLSYKEFLERCKTYTKKLLATYEGESHQHDMIIVVTHGYVISSILSYFINHPVFEEIPEFGVNYANKRDGHWVLEKDCLGILERDPHLNGTLNLETDIIYYKTNFIKKDDFDPDRQYPAIGFLGLKKTDQPRLSFRIQSVNASVPKKAQNPLCSGARDWNPQDCNKFKIKAEFKMKVMHDSAFKKAFSIENRPLHPISPEVSPNLAPTRTNSTVNLSKLHSNDEIYHPLKLRYSLASDIPVAYLNSKLSSHVNSQLSLLYFNHKSSDGSYLDLLRNGQLLGGLNSPRDQDPAEALSTNMHEVISRLSRVRSLQRRRTNTPKFGAISENESDQEQPSFALQFNSSSVVPPRNNLVNSPPPVTNTLTKPSPQKPKRPQPNRSKSGVFYSFSGSSSDEDLEEEKQDQYMWFGQNAKR</sequence>
<protein>
    <submittedName>
        <fullName evidence="2">Uncharacterized protein</fullName>
    </submittedName>
</protein>
<feature type="compositionally biased region" description="Low complexity" evidence="1">
    <location>
        <begin position="534"/>
        <end position="549"/>
    </location>
</feature>
<evidence type="ECO:0000313" key="3">
    <source>
        <dbReference type="Proteomes" id="UP001338582"/>
    </source>
</evidence>
<reference evidence="2 3" key="1">
    <citation type="submission" date="2023-10" db="EMBL/GenBank/DDBJ databases">
        <title>Draft Genome Sequence of Candida saopaulonensis from a very Premature Infant with Sepsis.</title>
        <authorList>
            <person name="Ning Y."/>
            <person name="Dai R."/>
            <person name="Xiao M."/>
            <person name="Xu Y."/>
            <person name="Yan Q."/>
            <person name="Zhang L."/>
        </authorList>
    </citation>
    <scope>NUCLEOTIDE SEQUENCE [LARGE SCALE GENOMIC DNA]</scope>
    <source>
        <strain evidence="2 3">19XY460</strain>
    </source>
</reference>
<evidence type="ECO:0000256" key="1">
    <source>
        <dbReference type="SAM" id="MobiDB-lite"/>
    </source>
</evidence>
<evidence type="ECO:0000313" key="2">
    <source>
        <dbReference type="EMBL" id="WPK24146.1"/>
    </source>
</evidence>
<dbReference type="SUPFAM" id="SSF53254">
    <property type="entry name" value="Phosphoglycerate mutase-like"/>
    <property type="match status" value="1"/>
</dbReference>
<dbReference type="RefSeq" id="XP_062876529.1">
    <property type="nucleotide sequence ID" value="XM_063020459.1"/>
</dbReference>
<proteinExistence type="predicted"/>
<dbReference type="Gene3D" id="3.40.50.1240">
    <property type="entry name" value="Phosphoglycerate mutase-like"/>
    <property type="match status" value="1"/>
</dbReference>
<gene>
    <name evidence="2" type="ORF">PUMCH_001406</name>
</gene>
<dbReference type="EMBL" id="CP138895">
    <property type="protein sequence ID" value="WPK24146.1"/>
    <property type="molecule type" value="Genomic_DNA"/>
</dbReference>
<dbReference type="Proteomes" id="UP001338582">
    <property type="component" value="Chromosome 2"/>
</dbReference>
<keyword evidence="3" id="KW-1185">Reference proteome</keyword>
<dbReference type="PANTHER" id="PTHR16469:SF27">
    <property type="entry name" value="UBIQUITIN-ASSOCIATED AND SH3 DOMAIN-CONTAINING BA-RELATED"/>
    <property type="match status" value="1"/>
</dbReference>
<name>A0AAX4H6D6_9ASCO</name>
<feature type="compositionally biased region" description="Polar residues" evidence="1">
    <location>
        <begin position="490"/>
        <end position="503"/>
    </location>
</feature>
<dbReference type="PANTHER" id="PTHR16469">
    <property type="entry name" value="UBIQUITIN-ASSOCIATED AND SH3 DOMAIN-CONTAINING BA-RELATED"/>
    <property type="match status" value="1"/>
</dbReference>
<dbReference type="InterPro" id="IPR051710">
    <property type="entry name" value="Phosphatase_SH3-domain"/>
</dbReference>
<accession>A0AAX4H6D6</accession>
<dbReference type="GeneID" id="88172471"/>
<feature type="region of interest" description="Disordered" evidence="1">
    <location>
        <begin position="467"/>
        <end position="571"/>
    </location>
</feature>